<comment type="caution">
    <text evidence="15">The sequence shown here is derived from an EMBL/GenBank/DDBJ whole genome shotgun (WGS) entry which is preliminary data.</text>
</comment>
<dbReference type="AlphaFoldDB" id="A0A8J2U1T3"/>
<evidence type="ECO:0000256" key="8">
    <source>
        <dbReference type="ARBA" id="ARBA00022840"/>
    </source>
</evidence>
<reference evidence="16" key="1">
    <citation type="journal article" date="2019" name="Int. J. Syst. Evol. Microbiol.">
        <title>The Global Catalogue of Microorganisms (GCM) 10K type strain sequencing project: providing services to taxonomists for standard genome sequencing and annotation.</title>
        <authorList>
            <consortium name="The Broad Institute Genomics Platform"/>
            <consortium name="The Broad Institute Genome Sequencing Center for Infectious Disease"/>
            <person name="Wu L."/>
            <person name="Ma J."/>
        </authorList>
    </citation>
    <scope>NUCLEOTIDE SEQUENCE [LARGE SCALE GENOMIC DNA]</scope>
    <source>
        <strain evidence="16">CGMCC 1.10130</strain>
    </source>
</reference>
<dbReference type="InterPro" id="IPR024686">
    <property type="entry name" value="Adenylate_cyclase_1_CS"/>
</dbReference>
<comment type="catalytic activity">
    <reaction evidence="1">
        <text>ATP = 3',5'-cyclic AMP + diphosphate</text>
        <dbReference type="Rhea" id="RHEA:15389"/>
        <dbReference type="ChEBI" id="CHEBI:30616"/>
        <dbReference type="ChEBI" id="CHEBI:33019"/>
        <dbReference type="ChEBI" id="CHEBI:58165"/>
        <dbReference type="EC" id="4.6.1.1"/>
    </reaction>
</comment>
<keyword evidence="10" id="KW-0456">Lyase</keyword>
<dbReference type="RefSeq" id="WP_087504211.1">
    <property type="nucleotide sequence ID" value="NZ_BMDX01000001.1"/>
</dbReference>
<dbReference type="Pfam" id="PF12633">
    <property type="entry name" value="Adenyl_cycl_N"/>
    <property type="match status" value="1"/>
</dbReference>
<dbReference type="OrthoDB" id="5571448at2"/>
<evidence type="ECO:0000256" key="12">
    <source>
        <dbReference type="ARBA" id="ARBA00032637"/>
    </source>
</evidence>
<evidence type="ECO:0000256" key="1">
    <source>
        <dbReference type="ARBA" id="ARBA00001593"/>
    </source>
</evidence>
<accession>A0A8J2U1T3</accession>
<keyword evidence="7" id="KW-0547">Nucleotide-binding</keyword>
<comment type="subcellular location">
    <subcellularLocation>
        <location evidence="2">Cytoplasm</location>
    </subcellularLocation>
</comment>
<feature type="domain" description="Adenylate cyclase class-I N-terminal" evidence="14">
    <location>
        <begin position="8"/>
        <end position="199"/>
    </location>
</feature>
<evidence type="ECO:0000256" key="5">
    <source>
        <dbReference type="ARBA" id="ARBA00021420"/>
    </source>
</evidence>
<dbReference type="PANTHER" id="PTHR38760">
    <property type="entry name" value="ADENYLATE CYCLASE"/>
    <property type="match status" value="1"/>
</dbReference>
<name>A0A8J2U1T3_9GAMM</name>
<evidence type="ECO:0000256" key="7">
    <source>
        <dbReference type="ARBA" id="ARBA00022741"/>
    </source>
</evidence>
<keyword evidence="9" id="KW-0115">cAMP biosynthesis</keyword>
<dbReference type="GO" id="GO:0005737">
    <property type="term" value="C:cytoplasm"/>
    <property type="evidence" value="ECO:0007669"/>
    <property type="project" value="UniProtKB-SubCell"/>
</dbReference>
<dbReference type="EMBL" id="BMDX01000001">
    <property type="protein sequence ID" value="GGA64262.1"/>
    <property type="molecule type" value="Genomic_DNA"/>
</dbReference>
<evidence type="ECO:0000259" key="14">
    <source>
        <dbReference type="Pfam" id="PF12633"/>
    </source>
</evidence>
<evidence type="ECO:0000256" key="13">
    <source>
        <dbReference type="RuleBase" id="RU004184"/>
    </source>
</evidence>
<dbReference type="Pfam" id="PF01295">
    <property type="entry name" value="Adenylate_cycl"/>
    <property type="match status" value="1"/>
</dbReference>
<dbReference type="InterPro" id="IPR000274">
    <property type="entry name" value="Adenylate_cyclase_1"/>
</dbReference>
<dbReference type="GO" id="GO:0004016">
    <property type="term" value="F:adenylate cyclase activity"/>
    <property type="evidence" value="ECO:0007669"/>
    <property type="project" value="UniProtKB-EC"/>
</dbReference>
<dbReference type="PROSITE" id="PS01092">
    <property type="entry name" value="ADENYLATE_CYCLASE_1_1"/>
    <property type="match status" value="1"/>
</dbReference>
<dbReference type="PANTHER" id="PTHR38760:SF1">
    <property type="entry name" value="ADENYLATE CYCLASE"/>
    <property type="match status" value="1"/>
</dbReference>
<evidence type="ECO:0000256" key="4">
    <source>
        <dbReference type="ARBA" id="ARBA00012201"/>
    </source>
</evidence>
<evidence type="ECO:0000313" key="15">
    <source>
        <dbReference type="EMBL" id="GGA64262.1"/>
    </source>
</evidence>
<dbReference type="GO" id="GO:0005524">
    <property type="term" value="F:ATP binding"/>
    <property type="evidence" value="ECO:0007669"/>
    <property type="project" value="UniProtKB-KW"/>
</dbReference>
<evidence type="ECO:0000256" key="9">
    <source>
        <dbReference type="ARBA" id="ARBA00022998"/>
    </source>
</evidence>
<evidence type="ECO:0000256" key="11">
    <source>
        <dbReference type="ARBA" id="ARBA00032597"/>
    </source>
</evidence>
<gene>
    <name evidence="15" type="primary">cyaA</name>
    <name evidence="15" type="ORF">GCM10011369_02070</name>
</gene>
<evidence type="ECO:0000256" key="6">
    <source>
        <dbReference type="ARBA" id="ARBA00022490"/>
    </source>
</evidence>
<sequence length="833" mass="95711">MDTNGIEIEQRIARLEALNQQRLNRARLILTESGLKVFELIAPLLHFNHPDLPGYVGGSCPAGIQNYHLLETQRRYLSEWEHFRPELTDDSAILGVFCMGSTASLGQCCDSDLDVWVIYDSNLNAHQRMLLEQKCQKITAWSAQMGIEANFFLVDPEQFVRSRQQVVTKDNCGSTQNWLLLDEFYRSCVRLAGCNLVWFLVPVDCEEQYAEYVAALFDQQLMDPRDWVDLGGIARVPAEEYFGAALWQLYKGIDSPFKAVLKTLLLESYSHQYPNTSLLCHEFKQSWMDGCCDPLGLDSYRLVLERVSDYLREQNDWARLDLARRCFYLKTCMLLSQPVEELNWQVIGLRYLMSDWHWQHELLVELDRREQWKVEHVRKAYREVLEALMVGFRKLIEFARRNQISEAINPEDIGVLSRKLYASFEMTPSKVDLINPNIAPSLFEPVITLVQVPEGRHNPAGWYLYKTPLRASSMIGAKHQKHTDHLSKLLAWAYFNGIVNPTTQINIHAPDSNITVDAVRRMVRDLSSAMPVTFAATRKEELSKPSEIRQLMLFVNLSHPQAYADHELPLDATPESHSIFSLGDDEENLVQSIDMLFVSSWNEIHSYHFAGNEAILDCMVMLTSKMHKQANIPMRSDVFCYSQQNPNLIGQQVRQVLLDCMTMRLDRSGSGSDYRLFTLGGERHGLFFERRSVYKHKLENPVDFYRHISHNKIGGRDHASGESADSVAPTIVENHASEGLVQFFFEQGLEGFNIYVVDEANQVELYEHFKGSKEELVQSVNRFYSSSRQQQSDEEEQKVNFNLPQFYEIVERNGSKHILPYGAGGSVSQSVNL</sequence>
<organism evidence="15 16">
    <name type="scientific">Neiella marina</name>
    <dbReference type="NCBI Taxonomy" id="508461"/>
    <lineage>
        <taxon>Bacteria</taxon>
        <taxon>Pseudomonadati</taxon>
        <taxon>Pseudomonadota</taxon>
        <taxon>Gammaproteobacteria</taxon>
        <taxon>Alteromonadales</taxon>
        <taxon>Echinimonadaceae</taxon>
        <taxon>Neiella</taxon>
    </lineage>
</organism>
<proteinExistence type="inferred from homology"/>
<dbReference type="Proteomes" id="UP000619743">
    <property type="component" value="Unassembled WGS sequence"/>
</dbReference>
<comment type="similarity">
    <text evidence="3 13">Belongs to the adenylyl cyclase class-1 family.</text>
</comment>
<keyword evidence="16" id="KW-1185">Reference proteome</keyword>
<protein>
    <recommendedName>
        <fullName evidence="5">Adenylate cyclase</fullName>
        <ecNumber evidence="4">4.6.1.1</ecNumber>
    </recommendedName>
    <alternativeName>
        <fullName evidence="11">ATP pyrophosphate-lyase</fullName>
    </alternativeName>
    <alternativeName>
        <fullName evidence="12">Adenylyl cyclase</fullName>
    </alternativeName>
</protein>
<keyword evidence="6" id="KW-0963">Cytoplasm</keyword>
<dbReference type="InterPro" id="IPR024685">
    <property type="entry name" value="Adenylate_cyclase_1_N"/>
</dbReference>
<evidence type="ECO:0000256" key="10">
    <source>
        <dbReference type="ARBA" id="ARBA00023239"/>
    </source>
</evidence>
<dbReference type="EC" id="4.6.1.1" evidence="4"/>
<evidence type="ECO:0000256" key="2">
    <source>
        <dbReference type="ARBA" id="ARBA00004496"/>
    </source>
</evidence>
<keyword evidence="8" id="KW-0067">ATP-binding</keyword>
<dbReference type="GO" id="GO:0006171">
    <property type="term" value="P:cAMP biosynthetic process"/>
    <property type="evidence" value="ECO:0007669"/>
    <property type="project" value="UniProtKB-KW"/>
</dbReference>
<dbReference type="PIRSF" id="PIRSF001444">
    <property type="entry name" value="Adenylate_cycl"/>
    <property type="match status" value="1"/>
</dbReference>
<evidence type="ECO:0000256" key="3">
    <source>
        <dbReference type="ARBA" id="ARBA00007901"/>
    </source>
</evidence>
<evidence type="ECO:0000313" key="16">
    <source>
        <dbReference type="Proteomes" id="UP000619743"/>
    </source>
</evidence>